<name>A0A7T1TBH9_9ACTN</name>
<gene>
    <name evidence="2" type="ORF">G4Z16_29890</name>
</gene>
<proteinExistence type="predicted"/>
<evidence type="ECO:0000313" key="2">
    <source>
        <dbReference type="EMBL" id="QPP09931.1"/>
    </source>
</evidence>
<keyword evidence="1" id="KW-0812">Transmembrane</keyword>
<dbReference type="RefSeq" id="WP_197353688.1">
    <property type="nucleotide sequence ID" value="NZ_CP048882.1"/>
</dbReference>
<keyword evidence="3" id="KW-1185">Reference proteome</keyword>
<feature type="transmembrane region" description="Helical" evidence="1">
    <location>
        <begin position="91"/>
        <end position="112"/>
    </location>
</feature>
<evidence type="ECO:0000256" key="1">
    <source>
        <dbReference type="SAM" id="Phobius"/>
    </source>
</evidence>
<keyword evidence="1" id="KW-0472">Membrane</keyword>
<feature type="transmembrane region" description="Helical" evidence="1">
    <location>
        <begin position="51"/>
        <end position="71"/>
    </location>
</feature>
<organism evidence="2 3">
    <name type="scientific">Streptomyces bathyalis</name>
    <dbReference type="NCBI Taxonomy" id="2710756"/>
    <lineage>
        <taxon>Bacteria</taxon>
        <taxon>Bacillati</taxon>
        <taxon>Actinomycetota</taxon>
        <taxon>Actinomycetes</taxon>
        <taxon>Kitasatosporales</taxon>
        <taxon>Streptomycetaceae</taxon>
        <taxon>Streptomyces</taxon>
    </lineage>
</organism>
<sequence>MGHAAATVLLGVLALLPAGVLLLAVLRGPFYGFVDHGPYDDAWGGPGRTGAWLAHFAVALPLAAAAAGLLCGLTHLHRLMTAPLRGAHRPLWVVLSVPLIGLAGALFVTAFVRQLG</sequence>
<dbReference type="KEGG" id="sbat:G4Z16_29890"/>
<protein>
    <submittedName>
        <fullName evidence="2">Uncharacterized protein</fullName>
    </submittedName>
</protein>
<reference evidence="3" key="1">
    <citation type="submission" date="2020-02" db="EMBL/GenBank/DDBJ databases">
        <title>Streptomyces sp. ASO4wet.</title>
        <authorList>
            <person name="Risdian C."/>
            <person name="Landwehr W."/>
            <person name="Schupp P."/>
            <person name="Wink J."/>
        </authorList>
    </citation>
    <scope>NUCLEOTIDE SEQUENCE [LARGE SCALE GENOMIC DNA]</scope>
    <source>
        <strain evidence="3">ASO4wet</strain>
    </source>
</reference>
<keyword evidence="1" id="KW-1133">Transmembrane helix</keyword>
<dbReference type="EMBL" id="CP048882">
    <property type="protein sequence ID" value="QPP09931.1"/>
    <property type="molecule type" value="Genomic_DNA"/>
</dbReference>
<accession>A0A7T1TBH9</accession>
<dbReference type="AlphaFoldDB" id="A0A7T1TBH9"/>
<dbReference type="Proteomes" id="UP000595046">
    <property type="component" value="Chromosome"/>
</dbReference>
<evidence type="ECO:0000313" key="3">
    <source>
        <dbReference type="Proteomes" id="UP000595046"/>
    </source>
</evidence>